<dbReference type="Pfam" id="PF00016">
    <property type="entry name" value="RuBisCO_large"/>
    <property type="match status" value="2"/>
</dbReference>
<dbReference type="OrthoDB" id="415867at2759"/>
<dbReference type="GO" id="GO:0000287">
    <property type="term" value="F:magnesium ion binding"/>
    <property type="evidence" value="ECO:0007669"/>
    <property type="project" value="InterPro"/>
</dbReference>
<dbReference type="PRINTS" id="PR00610">
    <property type="entry name" value="CYTOCHROMEF"/>
</dbReference>
<dbReference type="SUPFAM" id="SSF51649">
    <property type="entry name" value="RuBisCo, C-terminal domain"/>
    <property type="match status" value="1"/>
</dbReference>
<proteinExistence type="predicted"/>
<dbReference type="PANTHER" id="PTHR42704">
    <property type="entry name" value="RIBULOSE BISPHOSPHATE CARBOXYLASE"/>
    <property type="match status" value="1"/>
</dbReference>
<feature type="domain" description="Ribulose bisphosphate carboxylase large subunit C-terminal" evidence="6">
    <location>
        <begin position="78"/>
        <end position="169"/>
    </location>
</feature>
<dbReference type="GO" id="GO:0055035">
    <property type="term" value="C:plastid thylakoid membrane"/>
    <property type="evidence" value="ECO:0007669"/>
    <property type="project" value="UniProtKB-SubCell"/>
</dbReference>
<feature type="domain" description="Cytochrome f large" evidence="7">
    <location>
        <begin position="246"/>
        <end position="285"/>
    </location>
</feature>
<dbReference type="EMBL" id="MLFT02000011">
    <property type="protein sequence ID" value="PHT34496.1"/>
    <property type="molecule type" value="Genomic_DNA"/>
</dbReference>
<dbReference type="PANTHER" id="PTHR42704:SF15">
    <property type="entry name" value="RIBULOSE BISPHOSPHATE CARBOXYLASE LARGE CHAIN"/>
    <property type="match status" value="1"/>
</dbReference>
<dbReference type="InterPro" id="IPR000685">
    <property type="entry name" value="RuBisCO_lsu_C"/>
</dbReference>
<dbReference type="STRING" id="33114.A0A2G2VNE7"/>
<keyword evidence="9" id="KW-1185">Reference proteome</keyword>
<organism evidence="8 9">
    <name type="scientific">Capsicum baccatum</name>
    <name type="common">Peruvian pepper</name>
    <dbReference type="NCBI Taxonomy" id="33114"/>
    <lineage>
        <taxon>Eukaryota</taxon>
        <taxon>Viridiplantae</taxon>
        <taxon>Streptophyta</taxon>
        <taxon>Embryophyta</taxon>
        <taxon>Tracheophyta</taxon>
        <taxon>Spermatophyta</taxon>
        <taxon>Magnoliopsida</taxon>
        <taxon>eudicotyledons</taxon>
        <taxon>Gunneridae</taxon>
        <taxon>Pentapetalae</taxon>
        <taxon>asterids</taxon>
        <taxon>lamiids</taxon>
        <taxon>Solanales</taxon>
        <taxon>Solanaceae</taxon>
        <taxon>Solanoideae</taxon>
        <taxon>Capsiceae</taxon>
        <taxon>Capsicum</taxon>
    </lineage>
</organism>
<dbReference type="GO" id="GO:0016984">
    <property type="term" value="F:ribulose-bisphosphate carboxylase activity"/>
    <property type="evidence" value="ECO:0007669"/>
    <property type="project" value="InterPro"/>
</dbReference>
<dbReference type="GO" id="GO:0020037">
    <property type="term" value="F:heme binding"/>
    <property type="evidence" value="ECO:0007669"/>
    <property type="project" value="InterPro"/>
</dbReference>
<dbReference type="GO" id="GO:0009055">
    <property type="term" value="F:electron transfer activity"/>
    <property type="evidence" value="ECO:0007669"/>
    <property type="project" value="InterPro"/>
</dbReference>
<dbReference type="AlphaFoldDB" id="A0A2G2VNE7"/>
<evidence type="ECO:0000256" key="3">
    <source>
        <dbReference type="ARBA" id="ARBA00022729"/>
    </source>
</evidence>
<evidence type="ECO:0000256" key="4">
    <source>
        <dbReference type="ARBA" id="ARBA00025834"/>
    </source>
</evidence>
<dbReference type="SUPFAM" id="SSF49441">
    <property type="entry name" value="Cytochrome f, large domain"/>
    <property type="match status" value="1"/>
</dbReference>
<dbReference type="SUPFAM" id="SSF51246">
    <property type="entry name" value="Rudiment single hybrid motif"/>
    <property type="match status" value="1"/>
</dbReference>
<dbReference type="InterPro" id="IPR024094">
    <property type="entry name" value="Cyt_f_lg_dom"/>
</dbReference>
<dbReference type="InterPro" id="IPR036826">
    <property type="entry name" value="Cyt_f_lg_dom_sf"/>
</dbReference>
<dbReference type="InterPro" id="IPR002325">
    <property type="entry name" value="Cyt_f"/>
</dbReference>
<dbReference type="Gene3D" id="2.40.50.100">
    <property type="match status" value="1"/>
</dbReference>
<comment type="function">
    <text evidence="1">Component of the cytochrome b6-f complex, which mediates electron transfer between photosystem II (PSII) and photosystem I (PSI), cyclic electron flow around PSI, and state transitions.</text>
</comment>
<dbReference type="InterPro" id="IPR011054">
    <property type="entry name" value="Rudment_hybrid_motif"/>
</dbReference>
<accession>A0A2G2VNE7</accession>
<dbReference type="GO" id="GO:0005506">
    <property type="term" value="F:iron ion binding"/>
    <property type="evidence" value="ECO:0007669"/>
    <property type="project" value="InterPro"/>
</dbReference>
<feature type="domain" description="Ribulose bisphosphate carboxylase large subunit C-terminal" evidence="6">
    <location>
        <begin position="12"/>
        <end position="65"/>
    </location>
</feature>
<evidence type="ECO:0000259" key="6">
    <source>
        <dbReference type="Pfam" id="PF00016"/>
    </source>
</evidence>
<comment type="subunit">
    <text evidence="4">The 4 large subunits of the cytochrome b6-f complex are cytochrome b6, subunit IV (17 kDa polypeptide, PetD), cytochrome f and the Rieske protein, while the 4 small subunits are PetG, PetL, PetM and PetN. The complex functions as a dimer.</text>
</comment>
<comment type="subcellular location">
    <subcellularLocation>
        <location evidence="5">Plastid thylakoid membrane</location>
        <topology evidence="5">Single-pass membrane protein</topology>
    </subcellularLocation>
</comment>
<evidence type="ECO:0000256" key="5">
    <source>
        <dbReference type="ARBA" id="ARBA00046266"/>
    </source>
</evidence>
<dbReference type="Pfam" id="PF16639">
    <property type="entry name" value="Apocytochr_F_N"/>
    <property type="match status" value="1"/>
</dbReference>
<name>A0A2G2VNE7_CAPBA</name>
<evidence type="ECO:0000256" key="2">
    <source>
        <dbReference type="ARBA" id="ARBA00013528"/>
    </source>
</evidence>
<dbReference type="Gene3D" id="3.20.20.110">
    <property type="entry name" value="Ribulose bisphosphate carboxylase, large subunit, C-terminal domain"/>
    <property type="match status" value="2"/>
</dbReference>
<dbReference type="InterPro" id="IPR033966">
    <property type="entry name" value="RuBisCO"/>
</dbReference>
<dbReference type="Proteomes" id="UP000224567">
    <property type="component" value="Unassembled WGS sequence"/>
</dbReference>
<dbReference type="FunFam" id="2.40.50.100:FF:000007">
    <property type="entry name" value="Cytochrome f"/>
    <property type="match status" value="1"/>
</dbReference>
<evidence type="ECO:0000313" key="8">
    <source>
        <dbReference type="EMBL" id="PHT34496.1"/>
    </source>
</evidence>
<gene>
    <name evidence="8" type="ORF">CQW23_26296</name>
</gene>
<sequence>MVEIFMNVLAVDLIYQSDENVNSQPFMRWRDRFLFCTEALFKAQTETGEIKGHYLNATTANVLHMSGGDHSHVGTVVGKLEGVLHVASGGIHIWHMHTLTEIFGDESILQFSGGTLGHPWGNVLGALANRVALEACVKARNEGRDLSREGNEIIHEASKWSPELAAAYTSIISGSENSSIRTRTKGSDLTIRESSNGSDLTIGSNLTIGSDLTIRESSNGSDLNIGSDLTNGSDLTIRESSNDLEQGYENPREVTRRIVCANCHLADKLVEIEVPQAVLPDTIFEGGNRGKGQIYPDGSKSNNMVYNATAAGIVSKIVRKEKGGYEITITDASEGRQVVDIIPPGLELLVSEGESIKFDQPLTSNPNVGGFG</sequence>
<reference evidence="8 9" key="1">
    <citation type="journal article" date="2017" name="Genome Biol.">
        <title>New reference genome sequences of hot pepper reveal the massive evolution of plant disease-resistance genes by retroduplication.</title>
        <authorList>
            <person name="Kim S."/>
            <person name="Park J."/>
            <person name="Yeom S.I."/>
            <person name="Kim Y.M."/>
            <person name="Seo E."/>
            <person name="Kim K.T."/>
            <person name="Kim M.S."/>
            <person name="Lee J.M."/>
            <person name="Cheong K."/>
            <person name="Shin H.S."/>
            <person name="Kim S.B."/>
            <person name="Han K."/>
            <person name="Lee J."/>
            <person name="Park M."/>
            <person name="Lee H.A."/>
            <person name="Lee H.Y."/>
            <person name="Lee Y."/>
            <person name="Oh S."/>
            <person name="Lee J.H."/>
            <person name="Choi E."/>
            <person name="Choi E."/>
            <person name="Lee S.E."/>
            <person name="Jeon J."/>
            <person name="Kim H."/>
            <person name="Choi G."/>
            <person name="Song H."/>
            <person name="Lee J."/>
            <person name="Lee S.C."/>
            <person name="Kwon J.K."/>
            <person name="Lee H.Y."/>
            <person name="Koo N."/>
            <person name="Hong Y."/>
            <person name="Kim R.W."/>
            <person name="Kang W.H."/>
            <person name="Huh J.H."/>
            <person name="Kang B.C."/>
            <person name="Yang T.J."/>
            <person name="Lee Y.H."/>
            <person name="Bennetzen J.L."/>
            <person name="Choi D."/>
        </authorList>
    </citation>
    <scope>NUCLEOTIDE SEQUENCE [LARGE SCALE GENOMIC DNA]</scope>
    <source>
        <strain evidence="9">cv. PBC81</strain>
    </source>
</reference>
<dbReference type="PROSITE" id="PS51010">
    <property type="entry name" value="CYTF"/>
    <property type="match status" value="2"/>
</dbReference>
<dbReference type="Gene3D" id="2.60.40.830">
    <property type="entry name" value="Cytochrome f large domain"/>
    <property type="match status" value="2"/>
</dbReference>
<dbReference type="GO" id="GO:0015979">
    <property type="term" value="P:photosynthesis"/>
    <property type="evidence" value="ECO:0007669"/>
    <property type="project" value="InterPro"/>
</dbReference>
<evidence type="ECO:0000259" key="7">
    <source>
        <dbReference type="Pfam" id="PF16639"/>
    </source>
</evidence>
<comment type="caution">
    <text evidence="8">The sequence shown here is derived from an EMBL/GenBank/DDBJ whole genome shotgun (WGS) entry which is preliminary data.</text>
</comment>
<protein>
    <recommendedName>
        <fullName evidence="2">Cytochrome f</fullName>
    </recommendedName>
</protein>
<evidence type="ECO:0000313" key="9">
    <source>
        <dbReference type="Proteomes" id="UP000224567"/>
    </source>
</evidence>
<evidence type="ECO:0000256" key="1">
    <source>
        <dbReference type="ARBA" id="ARBA00003068"/>
    </source>
</evidence>
<dbReference type="Pfam" id="PF01333">
    <property type="entry name" value="Apocytochr_F_C"/>
    <property type="match status" value="1"/>
</dbReference>
<keyword evidence="3" id="KW-0732">Signal</keyword>
<dbReference type="InterPro" id="IPR036376">
    <property type="entry name" value="RuBisCO_lsu_C_sf"/>
</dbReference>
<reference evidence="9" key="2">
    <citation type="journal article" date="2017" name="J. Anim. Genet.">
        <title>Multiple reference genome sequences of hot pepper reveal the massive evolution of plant disease resistance genes by retroduplication.</title>
        <authorList>
            <person name="Kim S."/>
            <person name="Park J."/>
            <person name="Yeom S.-I."/>
            <person name="Kim Y.-M."/>
            <person name="Seo E."/>
            <person name="Kim K.-T."/>
            <person name="Kim M.-S."/>
            <person name="Lee J.M."/>
            <person name="Cheong K."/>
            <person name="Shin H.-S."/>
            <person name="Kim S.-B."/>
            <person name="Han K."/>
            <person name="Lee J."/>
            <person name="Park M."/>
            <person name="Lee H.-A."/>
            <person name="Lee H.-Y."/>
            <person name="Lee Y."/>
            <person name="Oh S."/>
            <person name="Lee J.H."/>
            <person name="Choi E."/>
            <person name="Choi E."/>
            <person name="Lee S.E."/>
            <person name="Jeon J."/>
            <person name="Kim H."/>
            <person name="Choi G."/>
            <person name="Song H."/>
            <person name="Lee J."/>
            <person name="Lee S.-C."/>
            <person name="Kwon J.-K."/>
            <person name="Lee H.-Y."/>
            <person name="Koo N."/>
            <person name="Hong Y."/>
            <person name="Kim R.W."/>
            <person name="Kang W.-H."/>
            <person name="Huh J.H."/>
            <person name="Kang B.-C."/>
            <person name="Yang T.-J."/>
            <person name="Lee Y.-H."/>
            <person name="Bennetzen J.L."/>
            <person name="Choi D."/>
        </authorList>
    </citation>
    <scope>NUCLEOTIDE SEQUENCE [LARGE SCALE GENOMIC DNA]</scope>
    <source>
        <strain evidence="9">cv. PBC81</strain>
    </source>
</reference>